<name>A0AAD7MN58_9AGAR</name>
<accession>A0AAD7MN58</accession>
<sequence length="102" mass="10742">MEYPSNLAKKAGARLTGTLEPGVRLQEVPESSAMDGVVEPGRQEAEAQAQALAQQVEAAGASDEEGEELDDEGGVEEDDAQVAEQLHTIYMASEDVPPTAET</sequence>
<comment type="caution">
    <text evidence="2">The sequence shown here is derived from an EMBL/GenBank/DDBJ whole genome shotgun (WGS) entry which is preliminary data.</text>
</comment>
<keyword evidence="3" id="KW-1185">Reference proteome</keyword>
<organism evidence="2 3">
    <name type="scientific">Mycena metata</name>
    <dbReference type="NCBI Taxonomy" id="1033252"/>
    <lineage>
        <taxon>Eukaryota</taxon>
        <taxon>Fungi</taxon>
        <taxon>Dikarya</taxon>
        <taxon>Basidiomycota</taxon>
        <taxon>Agaricomycotina</taxon>
        <taxon>Agaricomycetes</taxon>
        <taxon>Agaricomycetidae</taxon>
        <taxon>Agaricales</taxon>
        <taxon>Marasmiineae</taxon>
        <taxon>Mycenaceae</taxon>
        <taxon>Mycena</taxon>
    </lineage>
</organism>
<protein>
    <submittedName>
        <fullName evidence="2">Uncharacterized protein</fullName>
    </submittedName>
</protein>
<evidence type="ECO:0000313" key="3">
    <source>
        <dbReference type="Proteomes" id="UP001215598"/>
    </source>
</evidence>
<reference evidence="2" key="1">
    <citation type="submission" date="2023-03" db="EMBL/GenBank/DDBJ databases">
        <title>Massive genome expansion in bonnet fungi (Mycena s.s.) driven by repeated elements and novel gene families across ecological guilds.</title>
        <authorList>
            <consortium name="Lawrence Berkeley National Laboratory"/>
            <person name="Harder C.B."/>
            <person name="Miyauchi S."/>
            <person name="Viragh M."/>
            <person name="Kuo A."/>
            <person name="Thoen E."/>
            <person name="Andreopoulos B."/>
            <person name="Lu D."/>
            <person name="Skrede I."/>
            <person name="Drula E."/>
            <person name="Henrissat B."/>
            <person name="Morin E."/>
            <person name="Kohler A."/>
            <person name="Barry K."/>
            <person name="LaButti K."/>
            <person name="Morin E."/>
            <person name="Salamov A."/>
            <person name="Lipzen A."/>
            <person name="Mereny Z."/>
            <person name="Hegedus B."/>
            <person name="Baldrian P."/>
            <person name="Stursova M."/>
            <person name="Weitz H."/>
            <person name="Taylor A."/>
            <person name="Grigoriev I.V."/>
            <person name="Nagy L.G."/>
            <person name="Martin F."/>
            <person name="Kauserud H."/>
        </authorList>
    </citation>
    <scope>NUCLEOTIDE SEQUENCE</scope>
    <source>
        <strain evidence="2">CBHHK182m</strain>
    </source>
</reference>
<evidence type="ECO:0000256" key="1">
    <source>
        <dbReference type="SAM" id="MobiDB-lite"/>
    </source>
</evidence>
<proteinExistence type="predicted"/>
<evidence type="ECO:0000313" key="2">
    <source>
        <dbReference type="EMBL" id="KAJ7724757.1"/>
    </source>
</evidence>
<dbReference type="EMBL" id="JARKIB010000199">
    <property type="protein sequence ID" value="KAJ7724757.1"/>
    <property type="molecule type" value="Genomic_DNA"/>
</dbReference>
<feature type="compositionally biased region" description="Low complexity" evidence="1">
    <location>
        <begin position="46"/>
        <end position="61"/>
    </location>
</feature>
<dbReference type="Proteomes" id="UP001215598">
    <property type="component" value="Unassembled WGS sequence"/>
</dbReference>
<dbReference type="AlphaFoldDB" id="A0AAD7MN58"/>
<feature type="region of interest" description="Disordered" evidence="1">
    <location>
        <begin position="41"/>
        <end position="80"/>
    </location>
</feature>
<gene>
    <name evidence="2" type="ORF">B0H16DRAFT_1736506</name>
</gene>
<feature type="compositionally biased region" description="Acidic residues" evidence="1">
    <location>
        <begin position="62"/>
        <end position="80"/>
    </location>
</feature>